<gene>
    <name evidence="1" type="ORF">OIU77_027908</name>
</gene>
<evidence type="ECO:0000313" key="2">
    <source>
        <dbReference type="Proteomes" id="UP001141253"/>
    </source>
</evidence>
<evidence type="ECO:0000313" key="1">
    <source>
        <dbReference type="EMBL" id="KAJ6389678.1"/>
    </source>
</evidence>
<reference evidence="1" key="1">
    <citation type="submission" date="2022-10" db="EMBL/GenBank/DDBJ databases">
        <authorList>
            <person name="Hyden B.L."/>
            <person name="Feng K."/>
            <person name="Yates T."/>
            <person name="Jawdy S."/>
            <person name="Smart L.B."/>
            <person name="Muchero W."/>
        </authorList>
    </citation>
    <scope>NUCLEOTIDE SEQUENCE</scope>
    <source>
        <tissue evidence="1">Shoot tip</tissue>
    </source>
</reference>
<dbReference type="Proteomes" id="UP001141253">
    <property type="component" value="Chromosome 3"/>
</dbReference>
<name>A0ABQ9BRE5_9ROSI</name>
<sequence length="88" mass="9981">MSACKGRHGKKNIYIPLKILEKIPRGSPRWSTSCSKVASHLGTSKEFDSLERSTPAPWPQTSIRNQQIHGWCSLRISGMKVPHQLREK</sequence>
<organism evidence="1 2">
    <name type="scientific">Salix suchowensis</name>
    <dbReference type="NCBI Taxonomy" id="1278906"/>
    <lineage>
        <taxon>Eukaryota</taxon>
        <taxon>Viridiplantae</taxon>
        <taxon>Streptophyta</taxon>
        <taxon>Embryophyta</taxon>
        <taxon>Tracheophyta</taxon>
        <taxon>Spermatophyta</taxon>
        <taxon>Magnoliopsida</taxon>
        <taxon>eudicotyledons</taxon>
        <taxon>Gunneridae</taxon>
        <taxon>Pentapetalae</taxon>
        <taxon>rosids</taxon>
        <taxon>fabids</taxon>
        <taxon>Malpighiales</taxon>
        <taxon>Salicaceae</taxon>
        <taxon>Saliceae</taxon>
        <taxon>Salix</taxon>
    </lineage>
</organism>
<proteinExistence type="predicted"/>
<accession>A0ABQ9BRE5</accession>
<keyword evidence="2" id="KW-1185">Reference proteome</keyword>
<comment type="caution">
    <text evidence="1">The sequence shown here is derived from an EMBL/GenBank/DDBJ whole genome shotgun (WGS) entry which is preliminary data.</text>
</comment>
<protein>
    <submittedName>
        <fullName evidence="1">Uncharacterized protein</fullName>
    </submittedName>
</protein>
<reference evidence="1" key="2">
    <citation type="journal article" date="2023" name="Int. J. Mol. Sci.">
        <title>De Novo Assembly and Annotation of 11 Diverse Shrub Willow (Salix) Genomes Reveals Novel Gene Organization in Sex-Linked Regions.</title>
        <authorList>
            <person name="Hyden B."/>
            <person name="Feng K."/>
            <person name="Yates T.B."/>
            <person name="Jawdy S."/>
            <person name="Cereghino C."/>
            <person name="Smart L.B."/>
            <person name="Muchero W."/>
        </authorList>
    </citation>
    <scope>NUCLEOTIDE SEQUENCE</scope>
    <source>
        <tissue evidence="1">Shoot tip</tissue>
    </source>
</reference>
<dbReference type="EMBL" id="JAPFFI010000007">
    <property type="protein sequence ID" value="KAJ6389678.1"/>
    <property type="molecule type" value="Genomic_DNA"/>
</dbReference>